<dbReference type="GO" id="GO:0016887">
    <property type="term" value="F:ATP hydrolysis activity"/>
    <property type="evidence" value="ECO:0007669"/>
    <property type="project" value="InterPro"/>
</dbReference>
<gene>
    <name evidence="5" type="ORF">GGR25_002410</name>
</gene>
<dbReference type="SMART" id="SM00382">
    <property type="entry name" value="AAA"/>
    <property type="match status" value="1"/>
</dbReference>
<evidence type="ECO:0000256" key="1">
    <source>
        <dbReference type="ARBA" id="ARBA00005417"/>
    </source>
</evidence>
<dbReference type="Gene3D" id="3.40.50.12020">
    <property type="entry name" value="Uncharacterised protein family UPF0261, NN domain"/>
    <property type="match status" value="1"/>
</dbReference>
<dbReference type="InterPro" id="IPR051353">
    <property type="entry name" value="Tobamovirus_resist_UPF0261"/>
</dbReference>
<dbReference type="Gene3D" id="3.40.50.12030">
    <property type="entry name" value="Uncharacterised protein family UPF0261, NC domain"/>
    <property type="match status" value="1"/>
</dbReference>
<evidence type="ECO:0000256" key="2">
    <source>
        <dbReference type="ARBA" id="ARBA00022741"/>
    </source>
</evidence>
<dbReference type="CDD" id="cd03224">
    <property type="entry name" value="ABC_TM1139_LivF_branched"/>
    <property type="match status" value="1"/>
</dbReference>
<dbReference type="Pfam" id="PF00005">
    <property type="entry name" value="ABC_tran"/>
    <property type="match status" value="1"/>
</dbReference>
<dbReference type="PANTHER" id="PTHR31862">
    <property type="entry name" value="UPF0261 DOMAIN PROTEIN (AFU_ORTHOLOGUE AFUA_1G10120)"/>
    <property type="match status" value="1"/>
</dbReference>
<dbReference type="SUPFAM" id="SSF52540">
    <property type="entry name" value="P-loop containing nucleoside triphosphate hydrolases"/>
    <property type="match status" value="1"/>
</dbReference>
<proteinExistence type="inferred from homology"/>
<evidence type="ECO:0000313" key="5">
    <source>
        <dbReference type="EMBL" id="MBB3931360.1"/>
    </source>
</evidence>
<organism evidence="5 6">
    <name type="scientific">Kaistia hirudinis</name>
    <dbReference type="NCBI Taxonomy" id="1293440"/>
    <lineage>
        <taxon>Bacteria</taxon>
        <taxon>Pseudomonadati</taxon>
        <taxon>Pseudomonadota</taxon>
        <taxon>Alphaproteobacteria</taxon>
        <taxon>Hyphomicrobiales</taxon>
        <taxon>Kaistiaceae</taxon>
        <taxon>Kaistia</taxon>
    </lineage>
</organism>
<comment type="caution">
    <text evidence="5">The sequence shown here is derived from an EMBL/GenBank/DDBJ whole genome shotgun (WGS) entry which is preliminary data.</text>
</comment>
<reference evidence="5 6" key="1">
    <citation type="submission" date="2020-08" db="EMBL/GenBank/DDBJ databases">
        <title>Genomic Encyclopedia of Type Strains, Phase IV (KMG-IV): sequencing the most valuable type-strain genomes for metagenomic binning, comparative biology and taxonomic classification.</title>
        <authorList>
            <person name="Goeker M."/>
        </authorList>
    </citation>
    <scope>NUCLEOTIDE SEQUENCE [LARGE SCALE GENOMIC DNA]</scope>
    <source>
        <strain evidence="5 6">DSM 25966</strain>
    </source>
</reference>
<accession>A0A840AM20</accession>
<dbReference type="InterPro" id="IPR017871">
    <property type="entry name" value="ABC_transporter-like_CS"/>
</dbReference>
<dbReference type="InterPro" id="IPR003593">
    <property type="entry name" value="AAA+_ATPase"/>
</dbReference>
<dbReference type="InterPro" id="IPR027417">
    <property type="entry name" value="P-loop_NTPase"/>
</dbReference>
<dbReference type="PROSITE" id="PS00211">
    <property type="entry name" value="ABC_TRANSPORTER_1"/>
    <property type="match status" value="1"/>
</dbReference>
<evidence type="ECO:0000259" key="4">
    <source>
        <dbReference type="PROSITE" id="PS50893"/>
    </source>
</evidence>
<keyword evidence="3" id="KW-0067">ATP-binding</keyword>
<keyword evidence="2" id="KW-0547">Nucleotide-binding</keyword>
<dbReference type="InterPro" id="IPR044122">
    <property type="entry name" value="UPF0261_N"/>
</dbReference>
<dbReference type="InterPro" id="IPR003439">
    <property type="entry name" value="ABC_transporter-like_ATP-bd"/>
</dbReference>
<dbReference type="NCBIfam" id="NF002674">
    <property type="entry name" value="PRK02399.1-2"/>
    <property type="match status" value="1"/>
</dbReference>
<feature type="domain" description="ABC transporter" evidence="4">
    <location>
        <begin position="18"/>
        <end position="247"/>
    </location>
</feature>
<protein>
    <submittedName>
        <fullName evidence="5">Uncharacterized protein (UPF0261 family)/ABC-type branched-subunit amino acid transport system ATPase component</fullName>
    </submittedName>
</protein>
<dbReference type="AlphaFoldDB" id="A0A840AM20"/>
<evidence type="ECO:0000313" key="6">
    <source>
        <dbReference type="Proteomes" id="UP000553963"/>
    </source>
</evidence>
<dbReference type="InterPro" id="IPR056778">
    <property type="entry name" value="UPF0261_C"/>
</dbReference>
<evidence type="ECO:0000256" key="3">
    <source>
        <dbReference type="ARBA" id="ARBA00022840"/>
    </source>
</evidence>
<dbReference type="PANTHER" id="PTHR31862:SF1">
    <property type="entry name" value="UPF0261 DOMAIN PROTEIN (AFU_ORTHOLOGUE AFUA_1G10120)"/>
    <property type="match status" value="1"/>
</dbReference>
<name>A0A840AM20_9HYPH</name>
<dbReference type="Pfam" id="PF06792">
    <property type="entry name" value="UPF0261"/>
    <property type="match status" value="1"/>
</dbReference>
<dbReference type="EMBL" id="JACIDS010000003">
    <property type="protein sequence ID" value="MBB3931360.1"/>
    <property type="molecule type" value="Genomic_DNA"/>
</dbReference>
<dbReference type="Pfam" id="PF23189">
    <property type="entry name" value="UPF0261_C"/>
    <property type="match status" value="1"/>
</dbReference>
<dbReference type="Proteomes" id="UP000553963">
    <property type="component" value="Unassembled WGS sequence"/>
</dbReference>
<dbReference type="CDD" id="cd15488">
    <property type="entry name" value="Tm-1-like"/>
    <property type="match status" value="1"/>
</dbReference>
<sequence>MAEQRMAERAQPAAKAVLRIDDLQVYYGESHALQGVSLTLKSGVLSVVGRNGMGKTTLCNTITGLKRARSGSIRLNGREISSLEPHEIHRLGIGYVPQGRRVWPSLTVDEHLRLAAGGRRDASWTVERVYQTFPRLAERRGNGGSQLSGGEQQMLAISRALLSDPKLLVMDEPTEGLAPVIVDQVERMLVTLGVEGEMAILVIEQNIGVATAISDQVAIMVNGRVNRIMDAKALAADRDLQQRLLGVGRHGEEVEAVSAAEVSEAREQLAEVYRIARGEEAGGVPGEPVASATGMYRPVTELPNRWNVPVTAMRQAAVEKARPAEDLSAVFHMPFAERIGRTVLVVGTFDTKGRELRFLADKLKALRIPVRTVDLSTSGKPAAVDVPASQVAAMHPGGTSAVFSGDRGASVTAMADAFARWVARERGIGGVVSAGGSGGTTLATAGMRALPVGIPKLMVSTVAAGDVGQYVGGADILMLHSVADVQGLNAITEAVLGNAAHAMAGMVAQLPSGDAWEQKRRTARPAIGITMFGVTTPAVQAVTRRLEASYDCLVFHATGTGGRAMESLGDSRLLTAFLDLTTTEVADMLVGGVFPATADRFGAAIRTGIPYVGSVGALDMVNFGPRESVPEKFRGRNFVVHNPNVTLMRTTRDENRAFGEWIGERLNAMNGPVRFLLPEGGVSLLDAPGKPFHDPEADNALFEALERTVRQTPQRRIERVRGNINDESFVEAAVAAFQSITPKLPRSA</sequence>
<comment type="similarity">
    <text evidence="1">Belongs to the ABC transporter superfamily.</text>
</comment>
<dbReference type="Gene3D" id="3.40.50.300">
    <property type="entry name" value="P-loop containing nucleotide triphosphate hydrolases"/>
    <property type="match status" value="1"/>
</dbReference>
<dbReference type="PROSITE" id="PS50893">
    <property type="entry name" value="ABC_TRANSPORTER_2"/>
    <property type="match status" value="1"/>
</dbReference>
<keyword evidence="6" id="KW-1185">Reference proteome</keyword>
<dbReference type="GO" id="GO:0005524">
    <property type="term" value="F:ATP binding"/>
    <property type="evidence" value="ECO:0007669"/>
    <property type="project" value="UniProtKB-KW"/>
</dbReference>
<dbReference type="NCBIfam" id="NF002673">
    <property type="entry name" value="PRK02399.1-1"/>
    <property type="match status" value="1"/>
</dbReference>
<dbReference type="RefSeq" id="WP_380146679.1">
    <property type="nucleotide sequence ID" value="NZ_JBHLWW010000003.1"/>
</dbReference>